<reference evidence="2" key="1">
    <citation type="journal article" date="2019" name="Int. J. Syst. Evol. Microbiol.">
        <title>The Global Catalogue of Microorganisms (GCM) 10K type strain sequencing project: providing services to taxonomists for standard genome sequencing and annotation.</title>
        <authorList>
            <consortium name="The Broad Institute Genomics Platform"/>
            <consortium name="The Broad Institute Genome Sequencing Center for Infectious Disease"/>
            <person name="Wu L."/>
            <person name="Ma J."/>
        </authorList>
    </citation>
    <scope>NUCLEOTIDE SEQUENCE [LARGE SCALE GENOMIC DNA]</scope>
    <source>
        <strain evidence="2">KCTC 23723</strain>
    </source>
</reference>
<keyword evidence="2" id="KW-1185">Reference proteome</keyword>
<comment type="caution">
    <text evidence="1">The sequence shown here is derived from an EMBL/GenBank/DDBJ whole genome shotgun (WGS) entry which is preliminary data.</text>
</comment>
<gene>
    <name evidence="1" type="ORF">GCM10008111_30450</name>
</gene>
<sequence>MLLVNLLRYIRQFTTQHSQSSRYFSWQKDIAEMNWSAQIDVELPVVEGSSDIAALCSWTEANPGVTFLVLTDGYFKLTDQQRYQLTQLENLYVVGVGGDADLAQLNTLSQNSYRAEQLGHVLHTIWRPKTATVGPASRVELAVVLVEGESDDDEW</sequence>
<dbReference type="Proteomes" id="UP000634667">
    <property type="component" value="Unassembled WGS sequence"/>
</dbReference>
<evidence type="ECO:0000313" key="1">
    <source>
        <dbReference type="EMBL" id="GGW72272.1"/>
    </source>
</evidence>
<name>A0ABQ2WV88_9ALTE</name>
<accession>A0ABQ2WV88</accession>
<evidence type="ECO:0000313" key="2">
    <source>
        <dbReference type="Proteomes" id="UP000634667"/>
    </source>
</evidence>
<protein>
    <submittedName>
        <fullName evidence="1">Uncharacterized protein</fullName>
    </submittedName>
</protein>
<proteinExistence type="predicted"/>
<organism evidence="1 2">
    <name type="scientific">Alishewanella tabrizica</name>
    <dbReference type="NCBI Taxonomy" id="671278"/>
    <lineage>
        <taxon>Bacteria</taxon>
        <taxon>Pseudomonadati</taxon>
        <taxon>Pseudomonadota</taxon>
        <taxon>Gammaproteobacteria</taxon>
        <taxon>Alteromonadales</taxon>
        <taxon>Alteromonadaceae</taxon>
        <taxon>Alishewanella</taxon>
    </lineage>
</organism>
<dbReference type="EMBL" id="BMYR01000016">
    <property type="protein sequence ID" value="GGW72272.1"/>
    <property type="molecule type" value="Genomic_DNA"/>
</dbReference>